<evidence type="ECO:0000256" key="1">
    <source>
        <dbReference type="SAM" id="Phobius"/>
    </source>
</evidence>
<comment type="caution">
    <text evidence="2">The sequence shown here is derived from an EMBL/GenBank/DDBJ whole genome shotgun (WGS) entry which is preliminary data.</text>
</comment>
<organism evidence="2 3">
    <name type="scientific">Niastella soli</name>
    <dbReference type="NCBI Taxonomy" id="2821487"/>
    <lineage>
        <taxon>Bacteria</taxon>
        <taxon>Pseudomonadati</taxon>
        <taxon>Bacteroidota</taxon>
        <taxon>Chitinophagia</taxon>
        <taxon>Chitinophagales</taxon>
        <taxon>Chitinophagaceae</taxon>
        <taxon>Niastella</taxon>
    </lineage>
</organism>
<protein>
    <recommendedName>
        <fullName evidence="4">tRNA_anti-like</fullName>
    </recommendedName>
</protein>
<dbReference type="Pfam" id="PF12869">
    <property type="entry name" value="tRNA_anti-like"/>
    <property type="match status" value="1"/>
</dbReference>
<reference evidence="2 3" key="1">
    <citation type="submission" date="2021-03" db="EMBL/GenBank/DDBJ databases">
        <title>Assistant Professor.</title>
        <authorList>
            <person name="Huq M.A."/>
        </authorList>
    </citation>
    <scope>NUCLEOTIDE SEQUENCE [LARGE SCALE GENOMIC DNA]</scope>
    <source>
        <strain evidence="2 3">MAH-29</strain>
    </source>
</reference>
<dbReference type="InterPro" id="IPR024422">
    <property type="entry name" value="Protein_unknown_function_OB"/>
</dbReference>
<evidence type="ECO:0008006" key="4">
    <source>
        <dbReference type="Google" id="ProtNLM"/>
    </source>
</evidence>
<keyword evidence="3" id="KW-1185">Reference proteome</keyword>
<evidence type="ECO:0000313" key="3">
    <source>
        <dbReference type="Proteomes" id="UP000677244"/>
    </source>
</evidence>
<dbReference type="EMBL" id="JAGHKO010000010">
    <property type="protein sequence ID" value="MBO9203638.1"/>
    <property type="molecule type" value="Genomic_DNA"/>
</dbReference>
<evidence type="ECO:0000313" key="2">
    <source>
        <dbReference type="EMBL" id="MBO9203638.1"/>
    </source>
</evidence>
<name>A0ABS3Z0T8_9BACT</name>
<proteinExistence type="predicted"/>
<dbReference type="Proteomes" id="UP000677244">
    <property type="component" value="Unassembled WGS sequence"/>
</dbReference>
<feature type="transmembrane region" description="Helical" evidence="1">
    <location>
        <begin position="6"/>
        <end position="24"/>
    </location>
</feature>
<gene>
    <name evidence="2" type="ORF">J7I42_25360</name>
</gene>
<keyword evidence="1" id="KW-1133">Transmembrane helix</keyword>
<keyword evidence="1" id="KW-0472">Membrane</keyword>
<accession>A0ABS3Z0T8</accession>
<sequence length="136" mass="14836">MRNIVFTLGCAFVAFLAGVLVYLYNQPQRPLVSETGIPVTAIELYAQFSSDHLQANQVYLNKVLEVSGQVLAIKNTPYAARIVVLNTGDPMYGIACTLNKLQSKNRLVKPGEKIIIKGICSGYVSNVMLTNSSLVN</sequence>
<keyword evidence="1" id="KW-0812">Transmembrane</keyword>
<dbReference type="RefSeq" id="WP_209141689.1">
    <property type="nucleotide sequence ID" value="NZ_JAGHKO010000010.1"/>
</dbReference>